<dbReference type="HAMAP" id="MF_00121">
    <property type="entry name" value="GatB"/>
    <property type="match status" value="1"/>
</dbReference>
<dbReference type="EMBL" id="ABZS01000120">
    <property type="protein sequence ID" value="EEP60283.1"/>
    <property type="molecule type" value="Genomic_DNA"/>
</dbReference>
<dbReference type="PANTHER" id="PTHR11659:SF0">
    <property type="entry name" value="GLUTAMYL-TRNA(GLN) AMIDOTRANSFERASE SUBUNIT B, MITOCHONDRIAL"/>
    <property type="match status" value="1"/>
</dbReference>
<dbReference type="InterPro" id="IPR006075">
    <property type="entry name" value="Asn/Gln-tRNA_Trfase_suB/E_cat"/>
</dbReference>
<comment type="catalytic activity">
    <reaction evidence="9 11">
        <text>L-aspartyl-tRNA(Asn) + L-glutamine + ATP + H2O = L-asparaginyl-tRNA(Asn) + L-glutamate + ADP + phosphate + 2 H(+)</text>
        <dbReference type="Rhea" id="RHEA:14513"/>
        <dbReference type="Rhea" id="RHEA-COMP:9674"/>
        <dbReference type="Rhea" id="RHEA-COMP:9677"/>
        <dbReference type="ChEBI" id="CHEBI:15377"/>
        <dbReference type="ChEBI" id="CHEBI:15378"/>
        <dbReference type="ChEBI" id="CHEBI:29985"/>
        <dbReference type="ChEBI" id="CHEBI:30616"/>
        <dbReference type="ChEBI" id="CHEBI:43474"/>
        <dbReference type="ChEBI" id="CHEBI:58359"/>
        <dbReference type="ChEBI" id="CHEBI:78515"/>
        <dbReference type="ChEBI" id="CHEBI:78516"/>
        <dbReference type="ChEBI" id="CHEBI:456216"/>
    </reaction>
</comment>
<dbReference type="NCBIfam" id="NF004014">
    <property type="entry name" value="PRK05477.1-4"/>
    <property type="match status" value="1"/>
</dbReference>
<evidence type="ECO:0000313" key="13">
    <source>
        <dbReference type="EMBL" id="EEP60283.1"/>
    </source>
</evidence>
<dbReference type="InterPro" id="IPR042114">
    <property type="entry name" value="GatB_C_1"/>
</dbReference>
<keyword evidence="6 11" id="KW-0067">ATP-binding</keyword>
<dbReference type="SUPFAM" id="SSF55931">
    <property type="entry name" value="Glutamine synthetase/guanido kinase"/>
    <property type="match status" value="1"/>
</dbReference>
<dbReference type="GO" id="GO:0006412">
    <property type="term" value="P:translation"/>
    <property type="evidence" value="ECO:0007669"/>
    <property type="project" value="UniProtKB-UniRule"/>
</dbReference>
<reference evidence="13 14" key="1">
    <citation type="submission" date="2009-04" db="EMBL/GenBank/DDBJ databases">
        <authorList>
            <person name="Reysenbach A.-L."/>
            <person name="Heidelberg J.F."/>
            <person name="Nelson W.C."/>
        </authorList>
    </citation>
    <scope>NUCLEOTIDE SEQUENCE [LARGE SCALE GENOMIC DNA]</scope>
    <source>
        <strain evidence="13 14">SS-5</strain>
    </source>
</reference>
<keyword evidence="5 11" id="KW-0547">Nucleotide-binding</keyword>
<dbReference type="InterPro" id="IPR017959">
    <property type="entry name" value="Asn/Gln-tRNA_amidoTrfase_suB/E"/>
</dbReference>
<evidence type="ECO:0000256" key="6">
    <source>
        <dbReference type="ARBA" id="ARBA00022840"/>
    </source>
</evidence>
<evidence type="ECO:0000256" key="10">
    <source>
        <dbReference type="ARBA" id="ARBA00047913"/>
    </source>
</evidence>
<dbReference type="InterPro" id="IPR018027">
    <property type="entry name" value="Asn/Gln_amidotransferase"/>
</dbReference>
<keyword evidence="4 11" id="KW-0436">Ligase</keyword>
<dbReference type="RefSeq" id="WP_007547401.1">
    <property type="nucleotide sequence ID" value="NZ_ABZS01000120.1"/>
</dbReference>
<evidence type="ECO:0000256" key="9">
    <source>
        <dbReference type="ARBA" id="ARBA00047380"/>
    </source>
</evidence>
<keyword evidence="7 11" id="KW-0648">Protein biosynthesis</keyword>
<dbReference type="InterPro" id="IPR014746">
    <property type="entry name" value="Gln_synth/guanido_kin_cat_dom"/>
</dbReference>
<dbReference type="GO" id="GO:0050567">
    <property type="term" value="F:glutaminyl-tRNA synthase (glutamine-hydrolyzing) activity"/>
    <property type="evidence" value="ECO:0007669"/>
    <property type="project" value="UniProtKB-UniRule"/>
</dbReference>
<dbReference type="InterPro" id="IPR003789">
    <property type="entry name" value="Asn/Gln_tRNA_amidoTrase-B-like"/>
</dbReference>
<evidence type="ECO:0000313" key="14">
    <source>
        <dbReference type="Proteomes" id="UP000005540"/>
    </source>
</evidence>
<name>C4FKW5_9AQUI</name>
<comment type="function">
    <text evidence="8 11">Allows the formation of correctly charged Asn-tRNA(Asn) or Gln-tRNA(Gln) through the transamidation of misacylated Asp-tRNA(Asn) or Glu-tRNA(Gln) in organisms which lack either or both of asparaginyl-tRNA or glutaminyl-tRNA synthetases. The reaction takes place in the presence of glutamine and ATP through an activated phospho-Asp-tRNA(Asn) or phospho-Glu-tRNA(Gln).</text>
</comment>
<dbReference type="Proteomes" id="UP000005540">
    <property type="component" value="Unassembled WGS sequence"/>
</dbReference>
<comment type="subunit">
    <text evidence="2 11">Heterotrimer of A, B and C subunits.</text>
</comment>
<dbReference type="PANTHER" id="PTHR11659">
    <property type="entry name" value="GLUTAMYL-TRNA GLN AMIDOTRANSFERASE SUBUNIT B MITOCHONDRIAL AND PROKARYOTIC PET112-RELATED"/>
    <property type="match status" value="1"/>
</dbReference>
<dbReference type="SUPFAM" id="SSF89095">
    <property type="entry name" value="GatB/YqeY motif"/>
    <property type="match status" value="1"/>
</dbReference>
<dbReference type="NCBIfam" id="NF004012">
    <property type="entry name" value="PRK05477.1-2"/>
    <property type="match status" value="1"/>
</dbReference>
<dbReference type="NCBIfam" id="TIGR00133">
    <property type="entry name" value="gatB"/>
    <property type="match status" value="1"/>
</dbReference>
<dbReference type="NCBIfam" id="NF004015">
    <property type="entry name" value="PRK05477.1-5"/>
    <property type="match status" value="1"/>
</dbReference>
<dbReference type="GO" id="GO:0005524">
    <property type="term" value="F:ATP binding"/>
    <property type="evidence" value="ECO:0007669"/>
    <property type="project" value="UniProtKB-KW"/>
</dbReference>
<dbReference type="FunFam" id="1.10.150.380:FF:000001">
    <property type="entry name" value="Aspartyl/glutamyl-tRNA(Asn/Gln) amidotransferase subunit B"/>
    <property type="match status" value="1"/>
</dbReference>
<comment type="similarity">
    <text evidence="1 11">Belongs to the GatB/GatE family. GatB subfamily.</text>
</comment>
<feature type="domain" description="Asn/Gln amidotransferase" evidence="12">
    <location>
        <begin position="333"/>
        <end position="481"/>
    </location>
</feature>
<sequence length="482" mass="54835">MESAVLIDKEFDVVIGLETHVQMNTQTKMFCGCKVEFGAEPNTNVCPVCLAHPGTLPVINKRAIEFAIKAALALNCKVHNLSIMARKNYFYPDLPKGYQISQYDKPLATDGYIEIKTENGFKKIRIHRLHIEEDAGKTIHEGSFSYVDLNRAGTPLMEIVTEPDISSAEEARKYLEKLRNIMRYLGVSDADMEKGQLRCDVNISLKPKGSEKLGTKVELKNINSFRFIVKAIEYEIERQSKLLRKGEKIVQETRLFDPNTGKTYTMRTKEEAHDYRYFPDPDLLPVVIKDEEIQQIKNSLPELPDQKYHRYIEKLGLPEYDAEVLTSDKALANYFEKVIEIFPQNPKLVANWILNELLGKLNEKGLEIENSPISPNSLAELLSLITDGTISGKIAKDVFEIAFETQKSPKQIVEEKGLKQISNEDEIRKIVKDILAKFPAEVEKYKSGNEKILGFLVGQIMKETKGKANPQLVNKIIKEELQ</sequence>
<accession>C4FKW5</accession>
<evidence type="ECO:0000256" key="4">
    <source>
        <dbReference type="ARBA" id="ARBA00022598"/>
    </source>
</evidence>
<dbReference type="EC" id="6.3.5.-" evidence="11"/>
<dbReference type="Gene3D" id="1.10.150.380">
    <property type="entry name" value="GatB domain, N-terminal subdomain"/>
    <property type="match status" value="1"/>
</dbReference>
<organism evidence="13 14">
    <name type="scientific">Sulfurihydrogenibium yellowstonense SS-5</name>
    <dbReference type="NCBI Taxonomy" id="432331"/>
    <lineage>
        <taxon>Bacteria</taxon>
        <taxon>Pseudomonadati</taxon>
        <taxon>Aquificota</taxon>
        <taxon>Aquificia</taxon>
        <taxon>Aquificales</taxon>
        <taxon>Hydrogenothermaceae</taxon>
        <taxon>Sulfurihydrogenibium</taxon>
    </lineage>
</organism>
<dbReference type="GO" id="GO:0070681">
    <property type="term" value="P:glutaminyl-tRNAGln biosynthesis via transamidation"/>
    <property type="evidence" value="ECO:0007669"/>
    <property type="project" value="TreeGrafter"/>
</dbReference>
<gene>
    <name evidence="11" type="primary">gatB</name>
    <name evidence="13" type="ORF">SULYE_1215</name>
</gene>
<evidence type="ECO:0000256" key="11">
    <source>
        <dbReference type="HAMAP-Rule" id="MF_00121"/>
    </source>
</evidence>
<keyword evidence="13" id="KW-0808">Transferase</keyword>
<dbReference type="Pfam" id="PF02637">
    <property type="entry name" value="GatB_Yqey"/>
    <property type="match status" value="1"/>
</dbReference>
<comment type="catalytic activity">
    <reaction evidence="10 11">
        <text>L-glutamyl-tRNA(Gln) + L-glutamine + ATP + H2O = L-glutaminyl-tRNA(Gln) + L-glutamate + ADP + phosphate + H(+)</text>
        <dbReference type="Rhea" id="RHEA:17521"/>
        <dbReference type="Rhea" id="RHEA-COMP:9681"/>
        <dbReference type="Rhea" id="RHEA-COMP:9684"/>
        <dbReference type="ChEBI" id="CHEBI:15377"/>
        <dbReference type="ChEBI" id="CHEBI:15378"/>
        <dbReference type="ChEBI" id="CHEBI:29985"/>
        <dbReference type="ChEBI" id="CHEBI:30616"/>
        <dbReference type="ChEBI" id="CHEBI:43474"/>
        <dbReference type="ChEBI" id="CHEBI:58359"/>
        <dbReference type="ChEBI" id="CHEBI:78520"/>
        <dbReference type="ChEBI" id="CHEBI:78521"/>
        <dbReference type="ChEBI" id="CHEBI:456216"/>
    </reaction>
</comment>
<keyword evidence="14" id="KW-1185">Reference proteome</keyword>
<dbReference type="Pfam" id="PF02934">
    <property type="entry name" value="GatB_N"/>
    <property type="match status" value="1"/>
</dbReference>
<dbReference type="GO" id="GO:0050566">
    <property type="term" value="F:asparaginyl-tRNA synthase (glutamine-hydrolyzing) activity"/>
    <property type="evidence" value="ECO:0007669"/>
    <property type="project" value="RHEA"/>
</dbReference>
<dbReference type="InterPro" id="IPR004413">
    <property type="entry name" value="GatB"/>
</dbReference>
<evidence type="ECO:0000259" key="12">
    <source>
        <dbReference type="SMART" id="SM00845"/>
    </source>
</evidence>
<dbReference type="OrthoDB" id="9804078at2"/>
<dbReference type="InterPro" id="IPR017958">
    <property type="entry name" value="Gln-tRNA_amidoTrfase_suB_CS"/>
</dbReference>
<evidence type="ECO:0000256" key="1">
    <source>
        <dbReference type="ARBA" id="ARBA00005306"/>
    </source>
</evidence>
<dbReference type="SMART" id="SM00845">
    <property type="entry name" value="GatB_Yqey"/>
    <property type="match status" value="1"/>
</dbReference>
<dbReference type="FunFam" id="1.10.10.410:FF:000001">
    <property type="entry name" value="Aspartyl/glutamyl-tRNA(Asn/Gln) amidotransferase subunit B"/>
    <property type="match status" value="1"/>
</dbReference>
<dbReference type="PROSITE" id="PS01234">
    <property type="entry name" value="GATB"/>
    <property type="match status" value="1"/>
</dbReference>
<evidence type="ECO:0000256" key="3">
    <source>
        <dbReference type="ARBA" id="ARBA00016923"/>
    </source>
</evidence>
<evidence type="ECO:0000256" key="2">
    <source>
        <dbReference type="ARBA" id="ARBA00011123"/>
    </source>
</evidence>
<protein>
    <recommendedName>
        <fullName evidence="3 11">Aspartyl/glutamyl-tRNA(Asn/Gln) amidotransferase subunit B</fullName>
        <shortName evidence="11">Asp/Glu-ADT subunit B</shortName>
        <ecNumber evidence="11">6.3.5.-</ecNumber>
    </recommendedName>
</protein>
<comment type="caution">
    <text evidence="13">The sequence shown here is derived from an EMBL/GenBank/DDBJ whole genome shotgun (WGS) entry which is preliminary data.</text>
</comment>
<dbReference type="InterPro" id="IPR023168">
    <property type="entry name" value="GatB_Yqey_C_2"/>
</dbReference>
<evidence type="ECO:0000256" key="7">
    <source>
        <dbReference type="ARBA" id="ARBA00022917"/>
    </source>
</evidence>
<evidence type="ECO:0000256" key="8">
    <source>
        <dbReference type="ARBA" id="ARBA00024799"/>
    </source>
</evidence>
<evidence type="ECO:0000256" key="5">
    <source>
        <dbReference type="ARBA" id="ARBA00022741"/>
    </source>
</evidence>
<dbReference type="AlphaFoldDB" id="C4FKW5"/>
<dbReference type="Gene3D" id="1.10.10.410">
    <property type="match status" value="1"/>
</dbReference>
<proteinExistence type="inferred from homology"/>
<dbReference type="GO" id="GO:0016740">
    <property type="term" value="F:transferase activity"/>
    <property type="evidence" value="ECO:0007669"/>
    <property type="project" value="UniProtKB-KW"/>
</dbReference>